<comment type="caution">
    <text evidence="4">The sequence shown here is derived from an EMBL/GenBank/DDBJ whole genome shotgun (WGS) entry which is preliminary data.</text>
</comment>
<dbReference type="PANTHER" id="PTHR19303">
    <property type="entry name" value="TRANSPOSON"/>
    <property type="match status" value="1"/>
</dbReference>
<dbReference type="SMART" id="SM00674">
    <property type="entry name" value="CENPB"/>
    <property type="match status" value="1"/>
</dbReference>
<dbReference type="PROSITE" id="PS51253">
    <property type="entry name" value="HTH_CENPB"/>
    <property type="match status" value="1"/>
</dbReference>
<comment type="subcellular location">
    <subcellularLocation>
        <location evidence="1">Nucleus</location>
    </subcellularLocation>
</comment>
<dbReference type="GO" id="GO:0005634">
    <property type="term" value="C:nucleus"/>
    <property type="evidence" value="ECO:0007669"/>
    <property type="project" value="UniProtKB-SubCell"/>
</dbReference>
<dbReference type="InterPro" id="IPR050863">
    <property type="entry name" value="CenT-Element_Derived"/>
</dbReference>
<feature type="domain" description="HTH CENPB-type" evidence="3">
    <location>
        <begin position="72"/>
        <end position="156"/>
    </location>
</feature>
<dbReference type="PANTHER" id="PTHR19303:SF27">
    <property type="entry name" value="HTH CENPB-TYPE DOMAIN-CONTAINING PROTEIN"/>
    <property type="match status" value="1"/>
</dbReference>
<dbReference type="SUPFAM" id="SSF46689">
    <property type="entry name" value="Homeodomain-like"/>
    <property type="match status" value="2"/>
</dbReference>
<evidence type="ECO:0000313" key="5">
    <source>
        <dbReference type="Proteomes" id="UP000887013"/>
    </source>
</evidence>
<dbReference type="Proteomes" id="UP000887013">
    <property type="component" value="Unassembled WGS sequence"/>
</dbReference>
<evidence type="ECO:0000259" key="3">
    <source>
        <dbReference type="PROSITE" id="PS51253"/>
    </source>
</evidence>
<reference evidence="4" key="1">
    <citation type="submission" date="2020-08" db="EMBL/GenBank/DDBJ databases">
        <title>Multicomponent nature underlies the extraordinary mechanical properties of spider dragline silk.</title>
        <authorList>
            <person name="Kono N."/>
            <person name="Nakamura H."/>
            <person name="Mori M."/>
            <person name="Yoshida Y."/>
            <person name="Ohtoshi R."/>
            <person name="Malay A.D."/>
            <person name="Moran D.A.P."/>
            <person name="Tomita M."/>
            <person name="Numata K."/>
            <person name="Arakawa K."/>
        </authorList>
    </citation>
    <scope>NUCLEOTIDE SEQUENCE</scope>
</reference>
<name>A0A8X6P1R8_NEPPI</name>
<evidence type="ECO:0000256" key="1">
    <source>
        <dbReference type="ARBA" id="ARBA00004123"/>
    </source>
</evidence>
<dbReference type="Pfam" id="PF03221">
    <property type="entry name" value="HTH_Tnp_Tc5"/>
    <property type="match status" value="1"/>
</dbReference>
<proteinExistence type="predicted"/>
<dbReference type="GO" id="GO:0003677">
    <property type="term" value="F:DNA binding"/>
    <property type="evidence" value="ECO:0007669"/>
    <property type="project" value="UniProtKB-KW"/>
</dbReference>
<dbReference type="InterPro" id="IPR009057">
    <property type="entry name" value="Homeodomain-like_sf"/>
</dbReference>
<sequence>MDPKVKDKTGGKKKPKKMISMEAKHEIIAKHERGVRIIDLANEYGRNPSTISTIIKQKEAIKKLQPSKGVTIISKLRTNIHDEMEQLLLLWIKEKQLEGDSVSEAIIYEKAGAIFQDLKRDVTESEGESLQGGEEFKASRGWFDNFKKRNGIHSVIRHGEASNGDINPLTAAGVYIRLTQPMRSLPPAYIYAFPKYDPLHCATIKKTTPTTLECHKMTLTRFETDVLIL</sequence>
<organism evidence="4 5">
    <name type="scientific">Nephila pilipes</name>
    <name type="common">Giant wood spider</name>
    <name type="synonym">Nephila maculata</name>
    <dbReference type="NCBI Taxonomy" id="299642"/>
    <lineage>
        <taxon>Eukaryota</taxon>
        <taxon>Metazoa</taxon>
        <taxon>Ecdysozoa</taxon>
        <taxon>Arthropoda</taxon>
        <taxon>Chelicerata</taxon>
        <taxon>Arachnida</taxon>
        <taxon>Araneae</taxon>
        <taxon>Araneomorphae</taxon>
        <taxon>Entelegynae</taxon>
        <taxon>Araneoidea</taxon>
        <taxon>Nephilidae</taxon>
        <taxon>Nephila</taxon>
    </lineage>
</organism>
<dbReference type="Gene3D" id="1.10.10.60">
    <property type="entry name" value="Homeodomain-like"/>
    <property type="match status" value="2"/>
</dbReference>
<dbReference type="AlphaFoldDB" id="A0A8X6P1R8"/>
<evidence type="ECO:0000313" key="4">
    <source>
        <dbReference type="EMBL" id="GFT46939.1"/>
    </source>
</evidence>
<dbReference type="InterPro" id="IPR006600">
    <property type="entry name" value="HTH_CenpB_DNA-bd_dom"/>
</dbReference>
<accession>A0A8X6P1R8</accession>
<dbReference type="OrthoDB" id="361972at2759"/>
<keyword evidence="2" id="KW-0238">DNA-binding</keyword>
<protein>
    <submittedName>
        <fullName evidence="4">Tigger transposable element-derived protein 1</fullName>
    </submittedName>
</protein>
<gene>
    <name evidence="4" type="primary">TIGD1_16</name>
    <name evidence="4" type="ORF">NPIL_697181</name>
</gene>
<evidence type="ECO:0000256" key="2">
    <source>
        <dbReference type="ARBA" id="ARBA00023125"/>
    </source>
</evidence>
<dbReference type="EMBL" id="BMAW01111233">
    <property type="protein sequence ID" value="GFT46939.1"/>
    <property type="molecule type" value="Genomic_DNA"/>
</dbReference>
<keyword evidence="5" id="KW-1185">Reference proteome</keyword>